<reference evidence="3 4" key="2">
    <citation type="journal article" date="2019" name="G3 (Bethesda)">
        <title>Hybrid Assembly of the Genome of the Entomopathogenic Nematode Steinernema carpocapsae Identifies the X-Chromosome.</title>
        <authorList>
            <person name="Serra L."/>
            <person name="Macchietto M."/>
            <person name="Macias-Munoz A."/>
            <person name="McGill C.J."/>
            <person name="Rodriguez I.M."/>
            <person name="Rodriguez B."/>
            <person name="Murad R."/>
            <person name="Mortazavi A."/>
        </authorList>
    </citation>
    <scope>NUCLEOTIDE SEQUENCE [LARGE SCALE GENOMIC DNA]</scope>
    <source>
        <strain evidence="3 4">ALL</strain>
    </source>
</reference>
<dbReference type="EMBL" id="AZBU02000001">
    <property type="protein sequence ID" value="TMS39586.1"/>
    <property type="molecule type" value="Genomic_DNA"/>
</dbReference>
<dbReference type="AlphaFoldDB" id="A0A4U8V118"/>
<feature type="region of interest" description="Disordered" evidence="1">
    <location>
        <begin position="226"/>
        <end position="269"/>
    </location>
</feature>
<accession>A0A4U8V118</accession>
<sequence length="732" mass="81582">MDVTRRWSTKNDAPNAFVGRILQMALGFFVTTSELTSNHDTSLGFNCSFDTPCRWQSLGNGSDHWRLAKGEPEPLLWLAAMKTMQLPNDAFTLIELQSNPGHSLTSDLVECQSAETTFSFTYWATNSADIEICLTDQNYKRFNCTGMLESKIMPGKVMLKIPPLLHPFHIAVVPNTGPGLLIIDDIVYDIQPCVQTSPSTLLPDVLLPWTFPKLPGVTASTENPFTQFPPLIPQSTTPLPTTTTSTTTTTTTSAATTTTTPVSTTSDVEPNTTEYPFDLLILGEKTRPLFDGRKGTPIFDNSKLLCDFGGEFPCQWGADSGKWAIINEGAIPSYEGLFEDKSKLPSYPAAIVLQGQSTFTSDPIRCQRGPGKVVFRYWTNGNAQVKVCVSSYEQRSTNYECFAPSKASKNNQRNIAAVVLPHSIMKPFLLNLVPFFDPAIHDEFVIIDEIAYIGECDSSFEEKEKPTTALPVIKFTKQVTKKLTGISSIQEMSTQKLTEEVPSTVTPFPRRTVGRTTLTLKESFTLPQTITPRMSVRIPNQKQPTDYCKLLNCSFNQDACKYLNHGLTKVPWTLRTTAYGFPLTRITDIHTSPSNGQFISTALAPGDFAILESPKFNTTHKLNVLLFQYYRSTYTSTIRLCIGNRYSKTYWTVEEFLLCPPILRSLTTKSAFKWNNIHVQLPPGTTNFFLVAHNLNRAAGKTAIGIDNIRVAICDPRDSEARDLYDGYDDYN</sequence>
<dbReference type="Pfam" id="PF00629">
    <property type="entry name" value="MAM"/>
    <property type="match status" value="1"/>
</dbReference>
<dbReference type="Proteomes" id="UP000298663">
    <property type="component" value="Unassembled WGS sequence"/>
</dbReference>
<evidence type="ECO:0000313" key="3">
    <source>
        <dbReference type="EMBL" id="TMS39586.1"/>
    </source>
</evidence>
<dbReference type="InterPro" id="IPR038829">
    <property type="entry name" value="Leukosialin"/>
</dbReference>
<evidence type="ECO:0000256" key="1">
    <source>
        <dbReference type="SAM" id="MobiDB-lite"/>
    </source>
</evidence>
<organism evidence="3 4">
    <name type="scientific">Steinernema carpocapsae</name>
    <name type="common">Entomopathogenic nematode</name>
    <dbReference type="NCBI Taxonomy" id="34508"/>
    <lineage>
        <taxon>Eukaryota</taxon>
        <taxon>Metazoa</taxon>
        <taxon>Ecdysozoa</taxon>
        <taxon>Nematoda</taxon>
        <taxon>Chromadorea</taxon>
        <taxon>Rhabditida</taxon>
        <taxon>Tylenchina</taxon>
        <taxon>Panagrolaimomorpha</taxon>
        <taxon>Strongyloidoidea</taxon>
        <taxon>Steinernematidae</taxon>
        <taxon>Steinernema</taxon>
    </lineage>
</organism>
<dbReference type="PANTHER" id="PTHR35265">
    <property type="entry name" value="LEUKOSIALIN"/>
    <property type="match status" value="1"/>
</dbReference>
<name>A0A4U8V118_STECR</name>
<dbReference type="SMART" id="SM00137">
    <property type="entry name" value="MAM"/>
    <property type="match status" value="1"/>
</dbReference>
<dbReference type="PANTHER" id="PTHR35265:SF1">
    <property type="entry name" value="LEUKOSIALIN"/>
    <property type="match status" value="1"/>
</dbReference>
<dbReference type="OrthoDB" id="5822873at2759"/>
<reference evidence="3 4" key="1">
    <citation type="journal article" date="2015" name="Genome Biol.">
        <title>Comparative genomics of Steinernema reveals deeply conserved gene regulatory networks.</title>
        <authorList>
            <person name="Dillman A.R."/>
            <person name="Macchietto M."/>
            <person name="Porter C.F."/>
            <person name="Rogers A."/>
            <person name="Williams B."/>
            <person name="Antoshechkin I."/>
            <person name="Lee M.M."/>
            <person name="Goodwin Z."/>
            <person name="Lu X."/>
            <person name="Lewis E.E."/>
            <person name="Goodrich-Blair H."/>
            <person name="Stock S.P."/>
            <person name="Adams B.J."/>
            <person name="Sternberg P.W."/>
            <person name="Mortazavi A."/>
        </authorList>
    </citation>
    <scope>NUCLEOTIDE SEQUENCE [LARGE SCALE GENOMIC DNA]</scope>
    <source>
        <strain evidence="3 4">ALL</strain>
    </source>
</reference>
<dbReference type="PROSITE" id="PS50060">
    <property type="entry name" value="MAM_2"/>
    <property type="match status" value="1"/>
</dbReference>
<protein>
    <recommendedName>
        <fullName evidence="2">MAM domain-containing protein</fullName>
    </recommendedName>
</protein>
<comment type="caution">
    <text evidence="3">The sequence shown here is derived from an EMBL/GenBank/DDBJ whole genome shotgun (WGS) entry which is preliminary data.</text>
</comment>
<proteinExistence type="predicted"/>
<dbReference type="SUPFAM" id="SSF49899">
    <property type="entry name" value="Concanavalin A-like lectins/glucanases"/>
    <property type="match status" value="1"/>
</dbReference>
<feature type="domain" description="MAM" evidence="2">
    <location>
        <begin position="551"/>
        <end position="716"/>
    </location>
</feature>
<dbReference type="GO" id="GO:0016020">
    <property type="term" value="C:membrane"/>
    <property type="evidence" value="ECO:0007669"/>
    <property type="project" value="InterPro"/>
</dbReference>
<dbReference type="InterPro" id="IPR000998">
    <property type="entry name" value="MAM_dom"/>
</dbReference>
<dbReference type="GO" id="GO:0004888">
    <property type="term" value="F:transmembrane signaling receptor activity"/>
    <property type="evidence" value="ECO:0007669"/>
    <property type="project" value="InterPro"/>
</dbReference>
<keyword evidence="4" id="KW-1185">Reference proteome</keyword>
<evidence type="ECO:0000313" key="4">
    <source>
        <dbReference type="Proteomes" id="UP000298663"/>
    </source>
</evidence>
<evidence type="ECO:0000259" key="2">
    <source>
        <dbReference type="PROSITE" id="PS50060"/>
    </source>
</evidence>
<feature type="compositionally biased region" description="Low complexity" evidence="1">
    <location>
        <begin position="235"/>
        <end position="266"/>
    </location>
</feature>
<dbReference type="InterPro" id="IPR013320">
    <property type="entry name" value="ConA-like_dom_sf"/>
</dbReference>
<gene>
    <name evidence="3" type="ORF">L596_006085</name>
</gene>
<dbReference type="Gene3D" id="2.60.120.200">
    <property type="match status" value="1"/>
</dbReference>